<name>A0A1G9SZM8_9FIRM</name>
<keyword evidence="1" id="KW-0732">Signal</keyword>
<evidence type="ECO:0000259" key="2">
    <source>
        <dbReference type="Pfam" id="PF04187"/>
    </source>
</evidence>
<dbReference type="AlphaFoldDB" id="A0A1G9SZM8"/>
<dbReference type="CDD" id="cd14727">
    <property type="entry name" value="ChanN-like"/>
    <property type="match status" value="1"/>
</dbReference>
<dbReference type="STRING" id="146817.SAMN04488502_104169"/>
<proteinExistence type="predicted"/>
<organism evidence="3 4">
    <name type="scientific">Dendrosporobacter quercicolus</name>
    <dbReference type="NCBI Taxonomy" id="146817"/>
    <lineage>
        <taxon>Bacteria</taxon>
        <taxon>Bacillati</taxon>
        <taxon>Bacillota</taxon>
        <taxon>Negativicutes</taxon>
        <taxon>Selenomonadales</taxon>
        <taxon>Sporomusaceae</taxon>
        <taxon>Dendrosporobacter</taxon>
    </lineage>
</organism>
<accession>A0A1G9SZM8</accession>
<dbReference type="EMBL" id="FNHB01000004">
    <property type="protein sequence ID" value="SDM40904.1"/>
    <property type="molecule type" value="Genomic_DNA"/>
</dbReference>
<evidence type="ECO:0000313" key="4">
    <source>
        <dbReference type="Proteomes" id="UP000214880"/>
    </source>
</evidence>
<reference evidence="3 4" key="1">
    <citation type="submission" date="2016-10" db="EMBL/GenBank/DDBJ databases">
        <authorList>
            <person name="de Groot N.N."/>
        </authorList>
    </citation>
    <scope>NUCLEOTIDE SEQUENCE [LARGE SCALE GENOMIC DNA]</scope>
    <source>
        <strain evidence="3 4">DSM 1736</strain>
    </source>
</reference>
<evidence type="ECO:0000313" key="3">
    <source>
        <dbReference type="EMBL" id="SDM40904.1"/>
    </source>
</evidence>
<dbReference type="Proteomes" id="UP000214880">
    <property type="component" value="Unassembled WGS sequence"/>
</dbReference>
<dbReference type="InterPro" id="IPR007314">
    <property type="entry name" value="Cofac_haem-bd_dom"/>
</dbReference>
<keyword evidence="4" id="KW-1185">Reference proteome</keyword>
<dbReference type="Pfam" id="PF04187">
    <property type="entry name" value="Cofac_haem_bdg"/>
    <property type="match status" value="1"/>
</dbReference>
<dbReference type="Gene3D" id="3.40.50.11550">
    <property type="match status" value="1"/>
</dbReference>
<dbReference type="SUPFAM" id="SSF159501">
    <property type="entry name" value="EreA/ChaN-like"/>
    <property type="match status" value="1"/>
</dbReference>
<feature type="signal peptide" evidence="1">
    <location>
        <begin position="1"/>
        <end position="22"/>
    </location>
</feature>
<dbReference type="OrthoDB" id="1680202at2"/>
<gene>
    <name evidence="3" type="ORF">SAMN04488502_104169</name>
</gene>
<evidence type="ECO:0000256" key="1">
    <source>
        <dbReference type="SAM" id="SignalP"/>
    </source>
</evidence>
<sequence>MRGMLNVILTVILVMAIPAAAAAGPDVRIYTAAGRELERGQLAEVLDPYEVIIFGEYHDNDVLHQLEYGLLQNVFARDNKLAVSLEMFERDVQGQLDSYLAGRLTEVEFLDKSRPWKNYRQAYRPLVEFAKAQALPVLAANIPRQAAAHYAQTGSLAGVGAELEMYLPQLHSAPDGEYRRRFMALMGSGQMPVRAENLDRYYKAQCLKDDTMAESIADFLRQRPDYKLIHYQGDFHSRQRLGVVEKLQMLRPELKVAVITPVYTENPADLANLPPRYRNAGDIIIFLQQPGQQGEK</sequence>
<feature type="domain" description="Haem-binding uptake Tiki superfamily ChaN" evidence="2">
    <location>
        <begin position="43"/>
        <end position="247"/>
    </location>
</feature>
<protein>
    <submittedName>
        <fullName evidence="3">Uncharacterized iron-regulated protein</fullName>
    </submittedName>
</protein>
<feature type="chain" id="PRO_5011718939" evidence="1">
    <location>
        <begin position="23"/>
        <end position="296"/>
    </location>
</feature>